<proteinExistence type="predicted"/>
<dbReference type="SUPFAM" id="SSF51735">
    <property type="entry name" value="NAD(P)-binding Rossmann-fold domains"/>
    <property type="match status" value="1"/>
</dbReference>
<dbReference type="Pfam" id="PF13380">
    <property type="entry name" value="CoA_binding_2"/>
    <property type="match status" value="1"/>
</dbReference>
<accession>A0AA43XMB1</accession>
<dbReference type="PANTHER" id="PTHR33303:SF2">
    <property type="entry name" value="COA-BINDING DOMAIN-CONTAINING PROTEIN"/>
    <property type="match status" value="1"/>
</dbReference>
<reference evidence="2 3" key="1">
    <citation type="submission" date="2019-04" db="EMBL/GenBank/DDBJ databases">
        <title>Isachenkonia alkalipeptolytica gen. nov. sp. nov. a new anaerobic, alkiliphilic organothrophic bacterium capable to reduce synthesized ferrihydrite isolated from a soda lake.</title>
        <authorList>
            <person name="Toshchakov S.V."/>
            <person name="Zavarzina D.G."/>
            <person name="Zhilina T.N."/>
            <person name="Kostrikina N.A."/>
            <person name="Kublanov I.V."/>
        </authorList>
    </citation>
    <scope>NUCLEOTIDE SEQUENCE [LARGE SCALE GENOMIC DNA]</scope>
    <source>
        <strain evidence="2 3">Z-1701</strain>
    </source>
</reference>
<dbReference type="Proteomes" id="UP000449710">
    <property type="component" value="Unassembled WGS sequence"/>
</dbReference>
<dbReference type="RefSeq" id="WP_160722153.1">
    <property type="nucleotide sequence ID" value="NZ_SUMG01000014.1"/>
</dbReference>
<feature type="domain" description="CoA-binding" evidence="1">
    <location>
        <begin position="12"/>
        <end position="104"/>
    </location>
</feature>
<comment type="caution">
    <text evidence="2">The sequence shown here is derived from an EMBL/GenBank/DDBJ whole genome shotgun (WGS) entry which is preliminary data.</text>
</comment>
<sequence>MAKINGTVKEEMLEKMNWAVVGVSPNEEKFGFKVFDTLKDHKYIVYGVNPRYDEVKGEKIYHELDQIIDKVECINFVVNPKITYKMIESLEPSEVQYLWFQPGSYDDKVLELGKEKGFNMVHDSCVLVELGKR</sequence>
<organism evidence="2 3">
    <name type="scientific">Isachenkonia alkalipeptolytica</name>
    <dbReference type="NCBI Taxonomy" id="2565777"/>
    <lineage>
        <taxon>Bacteria</taxon>
        <taxon>Bacillati</taxon>
        <taxon>Bacillota</taxon>
        <taxon>Clostridia</taxon>
        <taxon>Eubacteriales</taxon>
        <taxon>Clostridiaceae</taxon>
        <taxon>Isachenkonia</taxon>
    </lineage>
</organism>
<dbReference type="EMBL" id="SUMG01000014">
    <property type="protein sequence ID" value="NBG88969.1"/>
    <property type="molecule type" value="Genomic_DNA"/>
</dbReference>
<name>A0AA43XMB1_9CLOT</name>
<dbReference type="Gene3D" id="3.40.50.720">
    <property type="entry name" value="NAD(P)-binding Rossmann-like Domain"/>
    <property type="match status" value="1"/>
</dbReference>
<dbReference type="SMART" id="SM00881">
    <property type="entry name" value="CoA_binding"/>
    <property type="match status" value="1"/>
</dbReference>
<dbReference type="AlphaFoldDB" id="A0AA43XMB1"/>
<keyword evidence="3" id="KW-1185">Reference proteome</keyword>
<dbReference type="PANTHER" id="PTHR33303">
    <property type="entry name" value="CYTOPLASMIC PROTEIN-RELATED"/>
    <property type="match status" value="1"/>
</dbReference>
<protein>
    <submittedName>
        <fullName evidence="2">CoA-binding protein</fullName>
    </submittedName>
</protein>
<evidence type="ECO:0000259" key="1">
    <source>
        <dbReference type="SMART" id="SM00881"/>
    </source>
</evidence>
<evidence type="ECO:0000313" key="3">
    <source>
        <dbReference type="Proteomes" id="UP000449710"/>
    </source>
</evidence>
<gene>
    <name evidence="2" type="ORF">ISALK_10705</name>
</gene>
<dbReference type="InterPro" id="IPR003781">
    <property type="entry name" value="CoA-bd"/>
</dbReference>
<dbReference type="InterPro" id="IPR036291">
    <property type="entry name" value="NAD(P)-bd_dom_sf"/>
</dbReference>
<evidence type="ECO:0000313" key="2">
    <source>
        <dbReference type="EMBL" id="NBG88969.1"/>
    </source>
</evidence>